<dbReference type="KEGG" id="lpn:lpg2907"/>
<evidence type="ECO:0000313" key="2">
    <source>
        <dbReference type="Proteomes" id="UP000000609"/>
    </source>
</evidence>
<dbReference type="EMBL" id="AE017354">
    <property type="protein sequence ID" value="AAU28953.1"/>
    <property type="molecule type" value="Genomic_DNA"/>
</dbReference>
<dbReference type="PATRIC" id="fig|272624.6.peg.3101"/>
<evidence type="ECO:0000313" key="1">
    <source>
        <dbReference type="EMBL" id="AAU28953.1"/>
    </source>
</evidence>
<dbReference type="HOGENOM" id="CLU_815843_0_0_6"/>
<name>Q5ZRH5_LEGPH</name>
<dbReference type="AlphaFoldDB" id="Q5ZRH5"/>
<gene>
    <name evidence="1" type="ordered locus">lpg2907</name>
</gene>
<dbReference type="Proteomes" id="UP000000609">
    <property type="component" value="Chromosome"/>
</dbReference>
<keyword evidence="2" id="KW-1185">Reference proteome</keyword>
<dbReference type="eggNOG" id="ENOG5032Q4I">
    <property type="taxonomic scope" value="Bacteria"/>
</dbReference>
<proteinExistence type="predicted"/>
<protein>
    <recommendedName>
        <fullName evidence="3">Dot/Icm T4SS effector</fullName>
    </recommendedName>
</protein>
<reference evidence="1 2" key="1">
    <citation type="journal article" date="2004" name="Science">
        <title>The genomic sequence of the accidental pathogen Legionella pneumophila.</title>
        <authorList>
            <person name="Chien M."/>
            <person name="Morozova I."/>
            <person name="Shi S."/>
            <person name="Sheng H."/>
            <person name="Chen J."/>
            <person name="Gomez S.M."/>
            <person name="Asamani G."/>
            <person name="Hill K."/>
            <person name="Nuara J."/>
            <person name="Feder M."/>
            <person name="Rineer J."/>
            <person name="Greenberg J.J."/>
            <person name="Steshenko V."/>
            <person name="Park S.H."/>
            <person name="Zhao B."/>
            <person name="Teplitskaya E."/>
            <person name="Edwards J.R."/>
            <person name="Pampou S."/>
            <person name="Georghiou A."/>
            <person name="Chou I.C."/>
            <person name="Iannuccilli W."/>
            <person name="Ulz M.E."/>
            <person name="Kim D.H."/>
            <person name="Geringer-Sameth A."/>
            <person name="Goldsberry C."/>
            <person name="Morozov P."/>
            <person name="Fischer S.G."/>
            <person name="Segal G."/>
            <person name="Qu X."/>
            <person name="Rzhetsky A."/>
            <person name="Zhang P."/>
            <person name="Cayanis E."/>
            <person name="De Jong P.J."/>
            <person name="Ju J."/>
            <person name="Kalachikov S."/>
            <person name="Shuman H.A."/>
            <person name="Russo J.J."/>
        </authorList>
    </citation>
    <scope>NUCLEOTIDE SEQUENCE [LARGE SCALE GENOMIC DNA]</scope>
    <source>
        <strain evidence="2">Philadelphia 1 / ATCC 33152 / DSM 7513</strain>
    </source>
</reference>
<dbReference type="OrthoDB" id="5651658at2"/>
<sequence length="420" mass="48182">MITPFTKLCSVIHCVSSANSGVENAKTIAKTDELTNIFITHSLHKSISLMQLKNIVHYNYRLFLLLNDFHGVTTTWTRNKLNNVKTFHIIKIQTNGVLCMAFSKSETTVDKFSLDEFPAFSAHDLEMAFSLKKKYRESKESGYPFTGFVCDYERRDKLYDFIYSSCHSPKLFENNFKVQIAYLDREKSGVRHWSLIELQYSIEKGNNTLKILVLDSLGAQLSYNTAQILANEVGFQDLLDENEDLSIKIYIPDVKLQHSRAGCATFTMDCASMLSTQDKYENIYDFMDKQAEVSDKVKIAKLDTDFPVHCASLPPRILRGAQSRAIITDDKILNSTPYINSKEETFKHSLLKHCSFFEDQPQTPENIKRNERIMKKAIKWRNTIDLKMKTSSAEEFESTCAIDDLEEYANSCLSSKSVRL</sequence>
<dbReference type="PaxDb" id="272624-lpg2907"/>
<accession>Q5ZRH5</accession>
<organism evidence="1 2">
    <name type="scientific">Legionella pneumophila subsp. pneumophila (strain Philadelphia 1 / ATCC 33152 / DSM 7513)</name>
    <dbReference type="NCBI Taxonomy" id="272624"/>
    <lineage>
        <taxon>Bacteria</taxon>
        <taxon>Pseudomonadati</taxon>
        <taxon>Pseudomonadota</taxon>
        <taxon>Gammaproteobacteria</taxon>
        <taxon>Legionellales</taxon>
        <taxon>Legionellaceae</taxon>
        <taxon>Legionella</taxon>
    </lineage>
</organism>
<evidence type="ECO:0008006" key="3">
    <source>
        <dbReference type="Google" id="ProtNLM"/>
    </source>
</evidence>